<dbReference type="CDD" id="cd01630">
    <property type="entry name" value="HAD_KDO-like"/>
    <property type="match status" value="1"/>
</dbReference>
<dbReference type="GO" id="GO:0008781">
    <property type="term" value="F:N-acylneuraminate cytidylyltransferase activity"/>
    <property type="evidence" value="ECO:0007669"/>
    <property type="project" value="TreeGrafter"/>
</dbReference>
<evidence type="ECO:0000256" key="5">
    <source>
        <dbReference type="ARBA" id="ARBA00022801"/>
    </source>
</evidence>
<name>A0A7C4UA34_UNCW3</name>
<feature type="binding site" evidence="7">
    <location>
        <position position="13"/>
    </location>
    <ligand>
        <name>Mg(2+)</name>
        <dbReference type="ChEBI" id="CHEBI:18420"/>
    </ligand>
</feature>
<sequence length="177" mass="19956">MLRGNMYRFLGLDIDGTLTDGSIYYSENGDEVKRFNAKDGMGIFLCVKSGIVVAFISGRYSNTIKRRAEELGVKEVYLGVKNKRKVIEELLEKYNIKKEEAVFVGDDIYDIPAMKIVGLPCALSDSEDMVKKFAKFVSKRNGGDGGVREICDFILKENGILEEIIEKTIKELEEADY</sequence>
<dbReference type="GO" id="GO:0046872">
    <property type="term" value="F:metal ion binding"/>
    <property type="evidence" value="ECO:0007669"/>
    <property type="project" value="UniProtKB-KW"/>
</dbReference>
<dbReference type="PANTHER" id="PTHR21485">
    <property type="entry name" value="HAD SUPERFAMILY MEMBERS CMAS AND KDSC"/>
    <property type="match status" value="1"/>
</dbReference>
<comment type="subunit">
    <text evidence="3">Homotetramer.</text>
</comment>
<evidence type="ECO:0000256" key="4">
    <source>
        <dbReference type="ARBA" id="ARBA00022723"/>
    </source>
</evidence>
<comment type="cofactor">
    <cofactor evidence="1 7">
        <name>Mg(2+)</name>
        <dbReference type="ChEBI" id="CHEBI:18420"/>
    </cofactor>
</comment>
<evidence type="ECO:0000256" key="6">
    <source>
        <dbReference type="ARBA" id="ARBA00022842"/>
    </source>
</evidence>
<dbReference type="SUPFAM" id="SSF56784">
    <property type="entry name" value="HAD-like"/>
    <property type="match status" value="1"/>
</dbReference>
<dbReference type="SFLD" id="SFLDG01136">
    <property type="entry name" value="C1.6:_Phosphoserine_Phosphatas"/>
    <property type="match status" value="1"/>
</dbReference>
<comment type="caution">
    <text evidence="8">The sequence shown here is derived from an EMBL/GenBank/DDBJ whole genome shotgun (WGS) entry which is preliminary data.</text>
</comment>
<dbReference type="InterPro" id="IPR010023">
    <property type="entry name" value="KdsC_fam"/>
</dbReference>
<evidence type="ECO:0000256" key="7">
    <source>
        <dbReference type="PIRSR" id="PIRSR006118-2"/>
    </source>
</evidence>
<reference evidence="8" key="1">
    <citation type="journal article" date="2020" name="mSystems">
        <title>Genome- and Community-Level Interaction Insights into Carbon Utilization and Element Cycling Functions of Hydrothermarchaeota in Hydrothermal Sediment.</title>
        <authorList>
            <person name="Zhou Z."/>
            <person name="Liu Y."/>
            <person name="Xu W."/>
            <person name="Pan J."/>
            <person name="Luo Z.H."/>
            <person name="Li M."/>
        </authorList>
    </citation>
    <scope>NUCLEOTIDE SEQUENCE [LARGE SCALE GENOMIC DNA]</scope>
    <source>
        <strain evidence="8">SpSt-780</strain>
    </source>
</reference>
<dbReference type="Gene3D" id="3.40.50.1000">
    <property type="entry name" value="HAD superfamily/HAD-like"/>
    <property type="match status" value="1"/>
</dbReference>
<dbReference type="NCBIfam" id="TIGR01662">
    <property type="entry name" value="HAD-SF-IIIA"/>
    <property type="match status" value="1"/>
</dbReference>
<dbReference type="FunFam" id="3.40.50.1000:FF:000029">
    <property type="entry name" value="3-deoxy-D-manno-octulosonate 8-phosphate phosphatase KdsC"/>
    <property type="match status" value="1"/>
</dbReference>
<dbReference type="EMBL" id="DTHG01000045">
    <property type="protein sequence ID" value="HGW91631.1"/>
    <property type="molecule type" value="Genomic_DNA"/>
</dbReference>
<evidence type="ECO:0000256" key="3">
    <source>
        <dbReference type="ARBA" id="ARBA00011881"/>
    </source>
</evidence>
<dbReference type="AlphaFoldDB" id="A0A7C4UA34"/>
<keyword evidence="5 8" id="KW-0378">Hydrolase</keyword>
<proteinExistence type="inferred from homology"/>
<dbReference type="InterPro" id="IPR023214">
    <property type="entry name" value="HAD_sf"/>
</dbReference>
<feature type="binding site" evidence="7">
    <location>
        <position position="106"/>
    </location>
    <ligand>
        <name>Mg(2+)</name>
        <dbReference type="ChEBI" id="CHEBI:18420"/>
    </ligand>
</feature>
<evidence type="ECO:0000256" key="1">
    <source>
        <dbReference type="ARBA" id="ARBA00001946"/>
    </source>
</evidence>
<dbReference type="SFLD" id="SFLDG01138">
    <property type="entry name" value="C1.6.2:_Deoxy-d-mannose-octulo"/>
    <property type="match status" value="1"/>
</dbReference>
<evidence type="ECO:0000313" key="8">
    <source>
        <dbReference type="EMBL" id="HGW91631.1"/>
    </source>
</evidence>
<comment type="similarity">
    <text evidence="2">Belongs to the KdsC family.</text>
</comment>
<feature type="binding site" evidence="7">
    <location>
        <position position="15"/>
    </location>
    <ligand>
        <name>substrate</name>
    </ligand>
</feature>
<dbReference type="InterPro" id="IPR006549">
    <property type="entry name" value="HAD-SF_hydro_IIIA"/>
</dbReference>
<gene>
    <name evidence="8" type="ORF">ENV67_03715</name>
</gene>
<evidence type="ECO:0000256" key="2">
    <source>
        <dbReference type="ARBA" id="ARBA00005893"/>
    </source>
</evidence>
<dbReference type="NCBIfam" id="TIGR01670">
    <property type="entry name" value="KdsC-phosphatas"/>
    <property type="match status" value="1"/>
</dbReference>
<accession>A0A7C4UA34</accession>
<dbReference type="GO" id="GO:0016788">
    <property type="term" value="F:hydrolase activity, acting on ester bonds"/>
    <property type="evidence" value="ECO:0007669"/>
    <property type="project" value="InterPro"/>
</dbReference>
<keyword evidence="6 7" id="KW-0460">Magnesium</keyword>
<dbReference type="PIRSF" id="PIRSF006118">
    <property type="entry name" value="KDO8-P_Ptase"/>
    <property type="match status" value="1"/>
</dbReference>
<dbReference type="PANTHER" id="PTHR21485:SF3">
    <property type="entry name" value="N-ACYLNEURAMINATE CYTIDYLYLTRANSFERASE"/>
    <property type="match status" value="1"/>
</dbReference>
<organism evidence="8">
    <name type="scientific">candidate division WOR-3 bacterium</name>
    <dbReference type="NCBI Taxonomy" id="2052148"/>
    <lineage>
        <taxon>Bacteria</taxon>
        <taxon>Bacteria division WOR-3</taxon>
    </lineage>
</organism>
<protein>
    <submittedName>
        <fullName evidence="8">HAD-IIIA family hydrolase</fullName>
    </submittedName>
</protein>
<keyword evidence="4 7" id="KW-0479">Metal-binding</keyword>
<dbReference type="InterPro" id="IPR050793">
    <property type="entry name" value="CMP-NeuNAc_synthase"/>
</dbReference>
<dbReference type="InterPro" id="IPR036412">
    <property type="entry name" value="HAD-like_sf"/>
</dbReference>
<dbReference type="Pfam" id="PF08282">
    <property type="entry name" value="Hydrolase_3"/>
    <property type="match status" value="1"/>
</dbReference>
<dbReference type="SFLD" id="SFLDS00003">
    <property type="entry name" value="Haloacid_Dehalogenase"/>
    <property type="match status" value="1"/>
</dbReference>